<sequence>MSYSREYLVSLRIFEPTVVHSELQDRAVEDNRERIDLEVAHDADTRLISLPPNPVAESFRDTPLFLPASHSPDGVDRFCPVQDDVRSWEALDALAEHTSKATLDIIVPKSARRRAASRRAEWLQEAKDTRVFTRVAAWDVPPAWWLFFSLSEDRIVTEEKTEGLRVMIRTDILAASARMEWAAETIAEKSKVVDMVEQTATLAQWVDGFDMNSVLELDLGGMSDVLWPNEAPELVDSWVTALSNDDPETAVASFQKYAAMWEQLNLYARSS</sequence>
<organism evidence="2 3">
    <name type="scientific">Brevibacterium celere</name>
    <dbReference type="NCBI Taxonomy" id="225845"/>
    <lineage>
        <taxon>Bacteria</taxon>
        <taxon>Bacillati</taxon>
        <taxon>Actinomycetota</taxon>
        <taxon>Actinomycetes</taxon>
        <taxon>Micrococcales</taxon>
        <taxon>Brevibacteriaceae</taxon>
        <taxon>Brevibacterium</taxon>
    </lineage>
</organism>
<name>A0A366ICJ0_9MICO</name>
<evidence type="ECO:0000259" key="1">
    <source>
        <dbReference type="Pfam" id="PF26312"/>
    </source>
</evidence>
<keyword evidence="3" id="KW-1185">Reference proteome</keyword>
<dbReference type="InterPro" id="IPR058396">
    <property type="entry name" value="DUF8083"/>
</dbReference>
<dbReference type="AlphaFoldDB" id="A0A366ICJ0"/>
<dbReference type="RefSeq" id="WP_113905556.1">
    <property type="nucleotide sequence ID" value="NZ_QNSB01000017.1"/>
</dbReference>
<gene>
    <name evidence="2" type="ORF">DFO65_11718</name>
</gene>
<evidence type="ECO:0000313" key="3">
    <source>
        <dbReference type="Proteomes" id="UP000253509"/>
    </source>
</evidence>
<reference evidence="2 3" key="1">
    <citation type="submission" date="2018-06" db="EMBL/GenBank/DDBJ databases">
        <title>Freshwater and sediment microbial communities from various areas in North America, analyzing microbe dynamics in response to fracking.</title>
        <authorList>
            <person name="Lamendella R."/>
        </authorList>
    </citation>
    <scope>NUCLEOTIDE SEQUENCE [LARGE SCALE GENOMIC DNA]</scope>
    <source>
        <strain evidence="2 3">3b_TX</strain>
    </source>
</reference>
<feature type="domain" description="DUF8083" evidence="1">
    <location>
        <begin position="7"/>
        <end position="265"/>
    </location>
</feature>
<dbReference type="Pfam" id="PF26312">
    <property type="entry name" value="DUF8083"/>
    <property type="match status" value="1"/>
</dbReference>
<dbReference type="EMBL" id="QNSB01000017">
    <property type="protein sequence ID" value="RBP68594.1"/>
    <property type="molecule type" value="Genomic_DNA"/>
</dbReference>
<accession>A0A366ICJ0</accession>
<protein>
    <recommendedName>
        <fullName evidence="1">DUF8083 domain-containing protein</fullName>
    </recommendedName>
</protein>
<comment type="caution">
    <text evidence="2">The sequence shown here is derived from an EMBL/GenBank/DDBJ whole genome shotgun (WGS) entry which is preliminary data.</text>
</comment>
<proteinExistence type="predicted"/>
<dbReference type="Proteomes" id="UP000253509">
    <property type="component" value="Unassembled WGS sequence"/>
</dbReference>
<evidence type="ECO:0000313" key="2">
    <source>
        <dbReference type="EMBL" id="RBP68594.1"/>
    </source>
</evidence>